<dbReference type="KEGG" id="cbv:U729_1895"/>
<evidence type="ECO:0000256" key="1">
    <source>
        <dbReference type="SAM" id="MobiDB-lite"/>
    </source>
</evidence>
<dbReference type="Proteomes" id="UP000030635">
    <property type="component" value="Chromosome"/>
</dbReference>
<dbReference type="AlphaFoldDB" id="A0A0A7G1G3"/>
<name>A0A0A7G1G3_9CLOT</name>
<dbReference type="RefSeq" id="WP_039314109.1">
    <property type="nucleotide sequence ID" value="NZ_CP006905.1"/>
</dbReference>
<feature type="compositionally biased region" description="Low complexity" evidence="1">
    <location>
        <begin position="74"/>
        <end position="83"/>
    </location>
</feature>
<feature type="compositionally biased region" description="Polar residues" evidence="1">
    <location>
        <begin position="17"/>
        <end position="29"/>
    </location>
</feature>
<proteinExistence type="predicted"/>
<feature type="compositionally biased region" description="Low complexity" evidence="1">
    <location>
        <begin position="90"/>
        <end position="108"/>
    </location>
</feature>
<dbReference type="HOGENOM" id="CLU_1544941_0_0_9"/>
<dbReference type="OrthoDB" id="1933760at2"/>
<dbReference type="STRING" id="1561.NPD11_1120"/>
<organism evidence="2 3">
    <name type="scientific">Clostridium baratii str. Sullivan</name>
    <dbReference type="NCBI Taxonomy" id="1415775"/>
    <lineage>
        <taxon>Bacteria</taxon>
        <taxon>Bacillati</taxon>
        <taxon>Bacillota</taxon>
        <taxon>Clostridia</taxon>
        <taxon>Eubacteriales</taxon>
        <taxon>Clostridiaceae</taxon>
        <taxon>Clostridium</taxon>
    </lineage>
</organism>
<sequence>MSKKRHKNRENEHENGQDQFNNFSGNPFANNPFGIDPNQLMSMLGNVDKDKLNNIMESMSKDGVDLNSFMAQNGMNPGNNGMNNNGGNGNPNPNHNPNPNNMNTNPNNMNPMDMFNNMGMNNMGPMGAMGSMNPMAILSQLTQMGNFNNQNNRNNGNKKNTKKNKYNTGDANMDMLLALRNAVDSERIEFVDKIIGMYKKGDLD</sequence>
<evidence type="ECO:0000313" key="3">
    <source>
        <dbReference type="Proteomes" id="UP000030635"/>
    </source>
</evidence>
<dbReference type="eggNOG" id="ENOG5030GBA">
    <property type="taxonomic scope" value="Bacteria"/>
</dbReference>
<feature type="region of interest" description="Disordered" evidence="1">
    <location>
        <begin position="146"/>
        <end position="168"/>
    </location>
</feature>
<dbReference type="EMBL" id="CP006905">
    <property type="protein sequence ID" value="AIY84825.1"/>
    <property type="molecule type" value="Genomic_DNA"/>
</dbReference>
<protein>
    <submittedName>
        <fullName evidence="2">Uncharacterized protein</fullName>
    </submittedName>
</protein>
<keyword evidence="3" id="KW-1185">Reference proteome</keyword>
<accession>A0A0A7G1G3</accession>
<gene>
    <name evidence="2" type="ORF">U729_1895</name>
</gene>
<evidence type="ECO:0000313" key="2">
    <source>
        <dbReference type="EMBL" id="AIY84825.1"/>
    </source>
</evidence>
<reference evidence="2 3" key="1">
    <citation type="journal article" date="2015" name="Infect. Genet. Evol.">
        <title>Genomic sequences of six botulinum neurotoxin-producing strains representing three clostridial species illustrate the mobility and diversity of botulinum neurotoxin genes.</title>
        <authorList>
            <person name="Smith T.J."/>
            <person name="Hill K.K."/>
            <person name="Xie G."/>
            <person name="Foley B.T."/>
            <person name="Williamson C.H."/>
            <person name="Foster J.T."/>
            <person name="Johnson S.L."/>
            <person name="Chertkov O."/>
            <person name="Teshima H."/>
            <person name="Gibbons H.S."/>
            <person name="Johnsky L.A."/>
            <person name="Karavis M.A."/>
            <person name="Smith L.A."/>
        </authorList>
    </citation>
    <scope>NUCLEOTIDE SEQUENCE [LARGE SCALE GENOMIC DNA]</scope>
    <source>
        <strain evidence="2">Sullivan</strain>
    </source>
</reference>
<feature type="region of interest" description="Disordered" evidence="1">
    <location>
        <begin position="74"/>
        <end position="108"/>
    </location>
</feature>
<feature type="compositionally biased region" description="Low complexity" evidence="1">
    <location>
        <begin position="146"/>
        <end position="158"/>
    </location>
</feature>
<feature type="region of interest" description="Disordered" evidence="1">
    <location>
        <begin position="1"/>
        <end position="34"/>
    </location>
</feature>